<keyword evidence="2" id="KW-1185">Reference proteome</keyword>
<gene>
    <name evidence="1" type="ORF">RG47T_3827</name>
</gene>
<evidence type="ECO:0000313" key="1">
    <source>
        <dbReference type="EMBL" id="OKS88361.1"/>
    </source>
</evidence>
<reference evidence="1 2" key="1">
    <citation type="submission" date="2016-11" db="EMBL/GenBank/DDBJ databases">
        <title>Whole Genome Sequencing of Mucilaginibacter polytrichastri RG4-7(T) isolated from the moss sample.</title>
        <authorList>
            <person name="Li Y."/>
        </authorList>
    </citation>
    <scope>NUCLEOTIDE SEQUENCE [LARGE SCALE GENOMIC DNA]</scope>
    <source>
        <strain evidence="1 2">RG4-7</strain>
    </source>
</reference>
<dbReference type="RefSeq" id="WP_074490945.1">
    <property type="nucleotide sequence ID" value="NZ_FPAM01000012.1"/>
</dbReference>
<comment type="caution">
    <text evidence="1">The sequence shown here is derived from an EMBL/GenBank/DDBJ whole genome shotgun (WGS) entry which is preliminary data.</text>
</comment>
<protein>
    <submittedName>
        <fullName evidence="1">Uncharacterized protein</fullName>
    </submittedName>
</protein>
<organism evidence="1 2">
    <name type="scientific">Mucilaginibacter polytrichastri</name>
    <dbReference type="NCBI Taxonomy" id="1302689"/>
    <lineage>
        <taxon>Bacteria</taxon>
        <taxon>Pseudomonadati</taxon>
        <taxon>Bacteroidota</taxon>
        <taxon>Sphingobacteriia</taxon>
        <taxon>Sphingobacteriales</taxon>
        <taxon>Sphingobacteriaceae</taxon>
        <taxon>Mucilaginibacter</taxon>
    </lineage>
</organism>
<dbReference type="EMBL" id="MPPL01000001">
    <property type="protein sequence ID" value="OKS88361.1"/>
    <property type="molecule type" value="Genomic_DNA"/>
</dbReference>
<dbReference type="Proteomes" id="UP000186720">
    <property type="component" value="Unassembled WGS sequence"/>
</dbReference>
<dbReference type="AlphaFoldDB" id="A0A1Q6A2Z2"/>
<proteinExistence type="predicted"/>
<name>A0A1Q6A2Z2_9SPHI</name>
<accession>A0A1Q6A2Z2</accession>
<evidence type="ECO:0000313" key="2">
    <source>
        <dbReference type="Proteomes" id="UP000186720"/>
    </source>
</evidence>
<sequence length="186" mass="20744">MSTIWAHLPGYSVNDHLPVKVGKAVNVKFWMVVAARLQVREMGDSYLTNSTFAEYEFGGKVISEMTINGMLVLVIDTGAFQFYIENGRASEGVLNNGYFGKFVRGKGRLALGEYPYSMGVEEVKATPQQIIKVTVPQSHILNDNGTISVPLYLLPDEYTEADTLFVDEITDSSNNEAFYLVHYQLV</sequence>